<proteinExistence type="predicted"/>
<comment type="caution">
    <text evidence="1">The sequence shown here is derived from an EMBL/GenBank/DDBJ whole genome shotgun (WGS) entry which is preliminary data.</text>
</comment>
<name>A0ACC1AN05_9ROSI</name>
<evidence type="ECO:0000313" key="2">
    <source>
        <dbReference type="Proteomes" id="UP001164250"/>
    </source>
</evidence>
<gene>
    <name evidence="1" type="ORF">Patl1_31713</name>
</gene>
<evidence type="ECO:0000313" key="1">
    <source>
        <dbReference type="EMBL" id="KAJ0088046.1"/>
    </source>
</evidence>
<dbReference type="Proteomes" id="UP001164250">
    <property type="component" value="Chromosome 9"/>
</dbReference>
<sequence>MASISHSSVAFTGASASDLFRSSRNGVNGVPLKVLGRARFSVNQSGLAVTAKLRKVKKHEYPWPDDADPNVKGGVLSHLSPFKPLKEKPKPVTLDFEKPLVQLEKKIIDVRKMANETGLDFTDQIISLENKYQQALKDLYTHLTPIQRVNIARHPNRPTFLDHVFNITEKFVELHGDRAGYDDPAIVTGIGTIDGRRYMFMGHQKGRNTKENIQRNFGMPTPHGYRKALRMMYYADHHGFPIVTFIDTPGAYADLKSEELGQGEAIAHNLRTMFGLKVPIISIVIGEGGSGGALAIGCANKLLMLENAVFYVASPEACAAILWKSAKAAPKAAEKLKITSTELCRLQIADGVIPEPLGGAHADPSWTSQRIKQAINDTMDELLKMDTQQLLKHRMLKFRKIGGFQEGIPIDPERKVNMKKKEEPIVGRASNEELEGEVEHLKQQILKAKESSTTPPEVALNQMMEKLQREVDHEFSEAVKAIGLQDRFAMLREEFFSANSRDQLMHPGLMDKIAKLKDELNQCLSAAPNYGSLKYKLDMLKEFSKAKSLSESKSKASTLKQEINEKFKEIISRPDIKEKMEALKAEVQESGVSNLGDLDEEVKERIVSVKQEIESELTNVLKSMGLEVEAVKSKAKELSEETSFSNLKGKMDNLNEEINKKIENVINSSDLKDMIELLKLERAKAGKTLDMTSKNKIEALEQQIKQKISEAISSSELKEKHEELMAEISETTESVGGLDESSKIESSKYDESRVEINVEFLCDCLERLENKKGLFITTSRPRMSLSFYLVWHTRATGLLYLCFYWYVTGEDDAKRFVVIDQAGGIASNVFQTGYTSSRGLDTAIAWSPSLKVLQLHNHEEHTVSAGAHFLAV</sequence>
<reference evidence="2" key="1">
    <citation type="journal article" date="2023" name="G3 (Bethesda)">
        <title>Genome assembly and association tests identify interacting loci associated with vigor, precocity, and sex in interspecific pistachio rootstocks.</title>
        <authorList>
            <person name="Palmer W."/>
            <person name="Jacygrad E."/>
            <person name="Sagayaradj S."/>
            <person name="Cavanaugh K."/>
            <person name="Han R."/>
            <person name="Bertier L."/>
            <person name="Beede B."/>
            <person name="Kafkas S."/>
            <person name="Golino D."/>
            <person name="Preece J."/>
            <person name="Michelmore R."/>
        </authorList>
    </citation>
    <scope>NUCLEOTIDE SEQUENCE [LARGE SCALE GENOMIC DNA]</scope>
</reference>
<accession>A0ACC1AN05</accession>
<dbReference type="EMBL" id="CM047905">
    <property type="protein sequence ID" value="KAJ0088046.1"/>
    <property type="molecule type" value="Genomic_DNA"/>
</dbReference>
<protein>
    <submittedName>
        <fullName evidence="1">Uncharacterized protein</fullName>
    </submittedName>
</protein>
<keyword evidence="2" id="KW-1185">Reference proteome</keyword>
<organism evidence="1 2">
    <name type="scientific">Pistacia atlantica</name>
    <dbReference type="NCBI Taxonomy" id="434234"/>
    <lineage>
        <taxon>Eukaryota</taxon>
        <taxon>Viridiplantae</taxon>
        <taxon>Streptophyta</taxon>
        <taxon>Embryophyta</taxon>
        <taxon>Tracheophyta</taxon>
        <taxon>Spermatophyta</taxon>
        <taxon>Magnoliopsida</taxon>
        <taxon>eudicotyledons</taxon>
        <taxon>Gunneridae</taxon>
        <taxon>Pentapetalae</taxon>
        <taxon>rosids</taxon>
        <taxon>malvids</taxon>
        <taxon>Sapindales</taxon>
        <taxon>Anacardiaceae</taxon>
        <taxon>Pistacia</taxon>
    </lineage>
</organism>